<dbReference type="Proteomes" id="UP000001880">
    <property type="component" value="Chromosome"/>
</dbReference>
<keyword evidence="2" id="KW-0812">Transmembrane</keyword>
<evidence type="ECO:0000313" key="3">
    <source>
        <dbReference type="EMBL" id="ACY15950.1"/>
    </source>
</evidence>
<sequence length="269" mass="31505">MCMLKLDFQRSGPQSSATQSEPHFMAQENRENSVLFSLRELRDIEQTRVRDEEEERLQQQASERQRIEDEKRRVEEERLRVEREEQMRVEEAERRRREEELRLQEAAQREQLAAQHRLEQQRLEAEMQLRRDEIAKKRPTWLIGVAGALLVAGCVAAFFGYRSYEENQQTKAELLEAQKAAEDARQELLALTAEIERMEQSIDEAEKRLASAATAEEREAVQKELTDLREQASQKKAARKRVRKTVDDSKSGPRKINISEACRKNPLDC</sequence>
<accession>D0LW18</accession>
<organism evidence="3 4">
    <name type="scientific">Haliangium ochraceum (strain DSM 14365 / JCM 11303 / SMP-2)</name>
    <dbReference type="NCBI Taxonomy" id="502025"/>
    <lineage>
        <taxon>Bacteria</taxon>
        <taxon>Pseudomonadati</taxon>
        <taxon>Myxococcota</taxon>
        <taxon>Polyangia</taxon>
        <taxon>Haliangiales</taxon>
        <taxon>Kofleriaceae</taxon>
        <taxon>Haliangium</taxon>
    </lineage>
</organism>
<name>D0LW18_HALO1</name>
<feature type="region of interest" description="Disordered" evidence="1">
    <location>
        <begin position="1"/>
        <end position="32"/>
    </location>
</feature>
<feature type="compositionally biased region" description="Basic and acidic residues" evidence="1">
    <location>
        <begin position="63"/>
        <end position="90"/>
    </location>
</feature>
<feature type="compositionally biased region" description="Basic and acidic residues" evidence="1">
    <location>
        <begin position="208"/>
        <end position="233"/>
    </location>
</feature>
<evidence type="ECO:0000256" key="1">
    <source>
        <dbReference type="SAM" id="MobiDB-lite"/>
    </source>
</evidence>
<feature type="transmembrane region" description="Helical" evidence="2">
    <location>
        <begin position="140"/>
        <end position="161"/>
    </location>
</feature>
<dbReference type="HOGENOM" id="CLU_1033537_0_0_7"/>
<protein>
    <submittedName>
        <fullName evidence="3">Uncharacterized protein</fullName>
    </submittedName>
</protein>
<dbReference type="AlphaFoldDB" id="D0LW18"/>
<keyword evidence="2" id="KW-1133">Transmembrane helix</keyword>
<dbReference type="EMBL" id="CP001804">
    <property type="protein sequence ID" value="ACY15950.1"/>
    <property type="molecule type" value="Genomic_DNA"/>
</dbReference>
<feature type="region of interest" description="Disordered" evidence="1">
    <location>
        <begin position="49"/>
        <end position="90"/>
    </location>
</feature>
<keyword evidence="2" id="KW-0472">Membrane</keyword>
<dbReference type="STRING" id="502025.Hoch_3448"/>
<feature type="region of interest" description="Disordered" evidence="1">
    <location>
        <begin position="208"/>
        <end position="269"/>
    </location>
</feature>
<reference evidence="3 4" key="1">
    <citation type="journal article" date="2010" name="Stand. Genomic Sci.">
        <title>Complete genome sequence of Haliangium ochraceum type strain (SMP-2).</title>
        <authorList>
            <consortium name="US DOE Joint Genome Institute (JGI-PGF)"/>
            <person name="Ivanova N."/>
            <person name="Daum C."/>
            <person name="Lang E."/>
            <person name="Abt B."/>
            <person name="Kopitz M."/>
            <person name="Saunders E."/>
            <person name="Lapidus A."/>
            <person name="Lucas S."/>
            <person name="Glavina Del Rio T."/>
            <person name="Nolan M."/>
            <person name="Tice H."/>
            <person name="Copeland A."/>
            <person name="Cheng J.F."/>
            <person name="Chen F."/>
            <person name="Bruce D."/>
            <person name="Goodwin L."/>
            <person name="Pitluck S."/>
            <person name="Mavromatis K."/>
            <person name="Pati A."/>
            <person name="Mikhailova N."/>
            <person name="Chen A."/>
            <person name="Palaniappan K."/>
            <person name="Land M."/>
            <person name="Hauser L."/>
            <person name="Chang Y.J."/>
            <person name="Jeffries C.D."/>
            <person name="Detter J.C."/>
            <person name="Brettin T."/>
            <person name="Rohde M."/>
            <person name="Goker M."/>
            <person name="Bristow J."/>
            <person name="Markowitz V."/>
            <person name="Eisen J.A."/>
            <person name="Hugenholtz P."/>
            <person name="Kyrpides N.C."/>
            <person name="Klenk H.P."/>
        </authorList>
    </citation>
    <scope>NUCLEOTIDE SEQUENCE [LARGE SCALE GENOMIC DNA]</scope>
    <source>
        <strain evidence="4">DSM 14365 / CIP 107738 / JCM 11303 / AJ 13395 / SMP-2</strain>
    </source>
</reference>
<evidence type="ECO:0000313" key="4">
    <source>
        <dbReference type="Proteomes" id="UP000001880"/>
    </source>
</evidence>
<gene>
    <name evidence="3" type="ordered locus">Hoch_3448</name>
</gene>
<feature type="compositionally biased region" description="Polar residues" evidence="1">
    <location>
        <begin position="11"/>
        <end position="21"/>
    </location>
</feature>
<dbReference type="KEGG" id="hoh:Hoch_3448"/>
<proteinExistence type="predicted"/>
<evidence type="ECO:0000256" key="2">
    <source>
        <dbReference type="SAM" id="Phobius"/>
    </source>
</evidence>
<keyword evidence="4" id="KW-1185">Reference proteome</keyword>